<dbReference type="EMBL" id="CM017326">
    <property type="protein sequence ID" value="KAE8075699.1"/>
    <property type="molecule type" value="Genomic_DNA"/>
</dbReference>
<reference evidence="2 3" key="1">
    <citation type="submission" date="2019-06" db="EMBL/GenBank/DDBJ databases">
        <title>A chromosomal-level reference genome of Carpinus fangiana (Coryloideae, Betulaceae).</title>
        <authorList>
            <person name="Yang X."/>
            <person name="Wang Z."/>
            <person name="Zhang L."/>
            <person name="Hao G."/>
            <person name="Liu J."/>
            <person name="Yang Y."/>
        </authorList>
    </citation>
    <scope>NUCLEOTIDE SEQUENCE [LARGE SCALE GENOMIC DNA]</scope>
    <source>
        <strain evidence="2">Cfa_2016G</strain>
        <tissue evidence="2">Leaf</tissue>
    </source>
</reference>
<accession>A0A5N6R9Z6</accession>
<dbReference type="PANTHER" id="PTHR33386:SF13">
    <property type="entry name" value="EXPRESSED PROTEIN"/>
    <property type="match status" value="1"/>
</dbReference>
<proteinExistence type="predicted"/>
<feature type="region of interest" description="Disordered" evidence="1">
    <location>
        <begin position="1"/>
        <end position="23"/>
    </location>
</feature>
<sequence length="86" mass="8779">MGSKAPSWADQWGTDGSGDKDYDDKLMTKVGHGSSSKMVGAKAAASAGLVKAKAAAAVGAQKMKSGTSAGIKWVKNQCQKKAFSSK</sequence>
<protein>
    <submittedName>
        <fullName evidence="2">Uncharacterized protein</fullName>
    </submittedName>
</protein>
<dbReference type="EMBL" id="CM017326">
    <property type="protein sequence ID" value="KAE8075698.1"/>
    <property type="molecule type" value="Genomic_DNA"/>
</dbReference>
<evidence type="ECO:0000313" key="3">
    <source>
        <dbReference type="Proteomes" id="UP000327013"/>
    </source>
</evidence>
<keyword evidence="3" id="KW-1185">Reference proteome</keyword>
<dbReference type="PANTHER" id="PTHR33386">
    <property type="entry name" value="OS02G0740600 PROTEIN"/>
    <property type="match status" value="1"/>
</dbReference>
<dbReference type="AlphaFoldDB" id="A0A5N6R9Z6"/>
<dbReference type="OrthoDB" id="779084at2759"/>
<organism evidence="2 3">
    <name type="scientific">Carpinus fangiana</name>
    <dbReference type="NCBI Taxonomy" id="176857"/>
    <lineage>
        <taxon>Eukaryota</taxon>
        <taxon>Viridiplantae</taxon>
        <taxon>Streptophyta</taxon>
        <taxon>Embryophyta</taxon>
        <taxon>Tracheophyta</taxon>
        <taxon>Spermatophyta</taxon>
        <taxon>Magnoliopsida</taxon>
        <taxon>eudicotyledons</taxon>
        <taxon>Gunneridae</taxon>
        <taxon>Pentapetalae</taxon>
        <taxon>rosids</taxon>
        <taxon>fabids</taxon>
        <taxon>Fagales</taxon>
        <taxon>Betulaceae</taxon>
        <taxon>Carpinus</taxon>
    </lineage>
</organism>
<name>A0A5N6R9Z6_9ROSI</name>
<gene>
    <name evidence="2" type="ORF">FH972_014392</name>
</gene>
<evidence type="ECO:0000313" key="2">
    <source>
        <dbReference type="EMBL" id="KAE8075699.1"/>
    </source>
</evidence>
<dbReference type="Proteomes" id="UP000327013">
    <property type="component" value="Chromosome 6"/>
</dbReference>
<evidence type="ECO:0000256" key="1">
    <source>
        <dbReference type="SAM" id="MobiDB-lite"/>
    </source>
</evidence>